<keyword evidence="6" id="KW-0479">Metal-binding</keyword>
<feature type="region of interest" description="Disordered" evidence="16">
    <location>
        <begin position="1171"/>
        <end position="1265"/>
    </location>
</feature>
<evidence type="ECO:0000313" key="22">
    <source>
        <dbReference type="Proteomes" id="UP001488838"/>
    </source>
</evidence>
<dbReference type="PROSITE" id="PS50004">
    <property type="entry name" value="C2"/>
    <property type="match status" value="1"/>
</dbReference>
<dbReference type="FunFam" id="1.10.238.10:FF:000005">
    <property type="entry name" value="Phosphoinositide phospholipase C"/>
    <property type="match status" value="1"/>
</dbReference>
<comment type="caution">
    <text evidence="21">The sequence shown here is derived from an EMBL/GenBank/DDBJ whole genome shotgun (WGS) entry which is preliminary data.</text>
</comment>
<keyword evidence="9" id="KW-0106">Calcium</keyword>
<dbReference type="InterPro" id="IPR046971">
    <property type="entry name" value="PLC-eta2_EFh"/>
</dbReference>
<evidence type="ECO:0000256" key="3">
    <source>
        <dbReference type="ARBA" id="ARBA00004496"/>
    </source>
</evidence>
<dbReference type="InterPro" id="IPR001849">
    <property type="entry name" value="PH_domain"/>
</dbReference>
<feature type="domain" description="PI-PLC Y-box" evidence="19">
    <location>
        <begin position="706"/>
        <end position="848"/>
    </location>
</feature>
<dbReference type="InterPro" id="IPR035892">
    <property type="entry name" value="C2_domain_sf"/>
</dbReference>
<dbReference type="GO" id="GO:0051209">
    <property type="term" value="P:release of sequestered calcium ion into cytosol"/>
    <property type="evidence" value="ECO:0007669"/>
    <property type="project" value="TreeGrafter"/>
</dbReference>
<dbReference type="SMART" id="SM00149">
    <property type="entry name" value="PLCYc"/>
    <property type="match status" value="1"/>
</dbReference>
<feature type="region of interest" description="Disordered" evidence="16">
    <location>
        <begin position="23"/>
        <end position="58"/>
    </location>
</feature>
<feature type="compositionally biased region" description="Low complexity" evidence="16">
    <location>
        <begin position="1233"/>
        <end position="1248"/>
    </location>
</feature>
<dbReference type="SUPFAM" id="SSF50729">
    <property type="entry name" value="PH domain-like"/>
    <property type="match status" value="1"/>
</dbReference>
<dbReference type="PROSITE" id="PS50008">
    <property type="entry name" value="PIPLC_Y_DOMAIN"/>
    <property type="match status" value="1"/>
</dbReference>
<dbReference type="InterPro" id="IPR001192">
    <property type="entry name" value="PI-PLC_fam"/>
</dbReference>
<dbReference type="Gene3D" id="3.20.20.190">
    <property type="entry name" value="Phosphatidylinositol (PI) phosphodiesterase"/>
    <property type="match status" value="2"/>
</dbReference>
<evidence type="ECO:0000256" key="7">
    <source>
        <dbReference type="ARBA" id="ARBA00022737"/>
    </source>
</evidence>
<feature type="non-terminal residue" evidence="21">
    <location>
        <position position="1"/>
    </location>
</feature>
<dbReference type="InterPro" id="IPR011993">
    <property type="entry name" value="PH-like_dom_sf"/>
</dbReference>
<dbReference type="Gene3D" id="2.30.29.30">
    <property type="entry name" value="Pleckstrin-homology domain (PH domain)/Phosphotyrosine-binding domain (PTB)"/>
    <property type="match status" value="1"/>
</dbReference>
<dbReference type="InterPro" id="IPR017946">
    <property type="entry name" value="PLC-like_Pdiesterase_TIM-brl"/>
</dbReference>
<dbReference type="FunFam" id="2.60.40.150:FF:000018">
    <property type="entry name" value="Phosphoinositide phospholipase C"/>
    <property type="match status" value="1"/>
</dbReference>
<proteinExistence type="predicted"/>
<dbReference type="EC" id="3.1.4.11" evidence="4 15"/>
<dbReference type="Proteomes" id="UP001488838">
    <property type="component" value="Unassembled WGS sequence"/>
</dbReference>
<dbReference type="Pfam" id="PF09279">
    <property type="entry name" value="EF-hand_like"/>
    <property type="match status" value="1"/>
</dbReference>
<evidence type="ECO:0000256" key="11">
    <source>
        <dbReference type="ARBA" id="ARBA00023098"/>
    </source>
</evidence>
<feature type="domain" description="EF-hand" evidence="20">
    <location>
        <begin position="242"/>
        <end position="277"/>
    </location>
</feature>
<dbReference type="InterPro" id="IPR002048">
    <property type="entry name" value="EF_hand_dom"/>
</dbReference>
<keyword evidence="10 15" id="KW-0442">Lipid degradation</keyword>
<keyword evidence="12" id="KW-0472">Membrane</keyword>
<dbReference type="GO" id="GO:0046488">
    <property type="term" value="P:phosphatidylinositol metabolic process"/>
    <property type="evidence" value="ECO:0007669"/>
    <property type="project" value="TreeGrafter"/>
</dbReference>
<evidence type="ECO:0000256" key="13">
    <source>
        <dbReference type="ARBA" id="ARBA00023224"/>
    </source>
</evidence>
<evidence type="ECO:0000256" key="8">
    <source>
        <dbReference type="ARBA" id="ARBA00022801"/>
    </source>
</evidence>
<keyword evidence="11 15" id="KW-0443">Lipid metabolism</keyword>
<dbReference type="CDD" id="cd08633">
    <property type="entry name" value="PI-PLCc_eta2"/>
    <property type="match status" value="1"/>
</dbReference>
<dbReference type="PROSITE" id="PS00018">
    <property type="entry name" value="EF_HAND_1"/>
    <property type="match status" value="1"/>
</dbReference>
<gene>
    <name evidence="21" type="ORF">U0070_004393</name>
</gene>
<evidence type="ECO:0000259" key="18">
    <source>
        <dbReference type="PROSITE" id="PS50004"/>
    </source>
</evidence>
<evidence type="ECO:0000256" key="16">
    <source>
        <dbReference type="SAM" id="MobiDB-lite"/>
    </source>
</evidence>
<dbReference type="PROSITE" id="PS50007">
    <property type="entry name" value="PIPLC_X_DOMAIN"/>
    <property type="match status" value="1"/>
</dbReference>
<dbReference type="InterPro" id="IPR011992">
    <property type="entry name" value="EF-hand-dom_pair"/>
</dbReference>
<dbReference type="PROSITE" id="PS50222">
    <property type="entry name" value="EF_HAND_2"/>
    <property type="match status" value="2"/>
</dbReference>
<dbReference type="InterPro" id="IPR018247">
    <property type="entry name" value="EF_Hand_1_Ca_BS"/>
</dbReference>
<feature type="compositionally biased region" description="Polar residues" evidence="16">
    <location>
        <begin position="1182"/>
        <end position="1194"/>
    </location>
</feature>
<feature type="compositionally biased region" description="Basic and acidic residues" evidence="16">
    <location>
        <begin position="1521"/>
        <end position="1530"/>
    </location>
</feature>
<dbReference type="GO" id="GO:0048015">
    <property type="term" value="P:phosphatidylinositol-mediated signaling"/>
    <property type="evidence" value="ECO:0007669"/>
    <property type="project" value="TreeGrafter"/>
</dbReference>
<dbReference type="PANTHER" id="PTHR10336">
    <property type="entry name" value="PHOSPHOINOSITIDE-SPECIFIC PHOSPHOLIPASE C FAMILY PROTEIN"/>
    <property type="match status" value="1"/>
</dbReference>
<dbReference type="InterPro" id="IPR028393">
    <property type="entry name" value="PLC-eta2_cat"/>
</dbReference>
<dbReference type="FunFam" id="3.20.20.190:FF:000002">
    <property type="entry name" value="Phosphoinositide phospholipase C"/>
    <property type="match status" value="1"/>
</dbReference>
<dbReference type="InterPro" id="IPR000008">
    <property type="entry name" value="C2_dom"/>
</dbReference>
<feature type="compositionally biased region" description="Basic and acidic residues" evidence="16">
    <location>
        <begin position="1816"/>
        <end position="1839"/>
    </location>
</feature>
<feature type="domain" description="EF-hand" evidence="20">
    <location>
        <begin position="278"/>
        <end position="314"/>
    </location>
</feature>
<evidence type="ECO:0000259" key="20">
    <source>
        <dbReference type="PROSITE" id="PS50222"/>
    </source>
</evidence>
<feature type="domain" description="PH" evidence="17">
    <location>
        <begin position="125"/>
        <end position="233"/>
    </location>
</feature>
<dbReference type="CDD" id="cd00275">
    <property type="entry name" value="C2_PLC_like"/>
    <property type="match status" value="1"/>
</dbReference>
<dbReference type="CDD" id="cd13364">
    <property type="entry name" value="PH_PLC_eta"/>
    <property type="match status" value="1"/>
</dbReference>
<evidence type="ECO:0000256" key="9">
    <source>
        <dbReference type="ARBA" id="ARBA00022837"/>
    </source>
</evidence>
<evidence type="ECO:0000256" key="6">
    <source>
        <dbReference type="ARBA" id="ARBA00022723"/>
    </source>
</evidence>
<feature type="compositionally biased region" description="Basic and acidic residues" evidence="16">
    <location>
        <begin position="1594"/>
        <end position="1606"/>
    </location>
</feature>
<dbReference type="SMART" id="SM00233">
    <property type="entry name" value="PH"/>
    <property type="match status" value="1"/>
</dbReference>
<keyword evidence="8 15" id="KW-0378">Hydrolase</keyword>
<dbReference type="InterPro" id="IPR001711">
    <property type="entry name" value="PLipase_C_Pinositol-sp_Y"/>
</dbReference>
<dbReference type="Gene3D" id="1.10.238.10">
    <property type="entry name" value="EF-hand"/>
    <property type="match status" value="2"/>
</dbReference>
<dbReference type="SMART" id="SM00054">
    <property type="entry name" value="EFh"/>
    <property type="match status" value="2"/>
</dbReference>
<feature type="compositionally biased region" description="Polar residues" evidence="16">
    <location>
        <begin position="1771"/>
        <end position="1781"/>
    </location>
</feature>
<evidence type="ECO:0000259" key="19">
    <source>
        <dbReference type="PROSITE" id="PS50008"/>
    </source>
</evidence>
<dbReference type="SMART" id="SM00239">
    <property type="entry name" value="C2"/>
    <property type="match status" value="1"/>
</dbReference>
<dbReference type="GO" id="GO:0016020">
    <property type="term" value="C:membrane"/>
    <property type="evidence" value="ECO:0007669"/>
    <property type="project" value="UniProtKB-SubCell"/>
</dbReference>
<keyword evidence="5" id="KW-0963">Cytoplasm</keyword>
<keyword evidence="7" id="KW-0677">Repeat</keyword>
<comment type="cofactor">
    <cofactor evidence="1">
        <name>Ca(2+)</name>
        <dbReference type="ChEBI" id="CHEBI:29108"/>
    </cofactor>
</comment>
<name>A0AAW0ISU9_MYOGA</name>
<dbReference type="GO" id="GO:0016042">
    <property type="term" value="P:lipid catabolic process"/>
    <property type="evidence" value="ECO:0007669"/>
    <property type="project" value="UniProtKB-KW"/>
</dbReference>
<dbReference type="InterPro" id="IPR000909">
    <property type="entry name" value="PLipase_C_PInositol-sp_X_dom"/>
</dbReference>
<evidence type="ECO:0000313" key="21">
    <source>
        <dbReference type="EMBL" id="KAK7817256.1"/>
    </source>
</evidence>
<keyword evidence="22" id="KW-1185">Reference proteome</keyword>
<feature type="compositionally biased region" description="Basic and acidic residues" evidence="16">
    <location>
        <begin position="625"/>
        <end position="638"/>
    </location>
</feature>
<evidence type="ECO:0000256" key="5">
    <source>
        <dbReference type="ARBA" id="ARBA00022490"/>
    </source>
</evidence>
<feature type="compositionally biased region" description="Basic residues" evidence="16">
    <location>
        <begin position="661"/>
        <end position="672"/>
    </location>
</feature>
<dbReference type="FunFam" id="2.30.29.30:FF:000063">
    <property type="entry name" value="Phosphoinositide phospholipase C"/>
    <property type="match status" value="1"/>
</dbReference>
<dbReference type="CDD" id="cd16221">
    <property type="entry name" value="EFh_PI-PLCeta2"/>
    <property type="match status" value="1"/>
</dbReference>
<sequence length="1877" mass="202543">RMGGLAWGPARAAGCSWVNASGTCKQPRGDFSSGLQGGRGRGEKGSPEEPLCQPPPRVGLSSRALSGLGEQASSYHSDMPDHQPSAASWTTGAVACLAEALLWVGGSVVVSPQWQLNLLVERCMSAMQEGTQMVKLRGSSKGLVRFYYLDEHRSCLRWRPSRKNEKAKISIDSIQEVSEGRQSEIFQRYPDSSFDPNCCFSIYHGSHRESLDLVSPSGEEARTWVTGLRYLMAGISDEDSLAPPKWLKQTFDEADKNGDGSLSIGEVLQLLHKLNVNLPRQRVKQMFREADTDDHQGTLGFEEFCAFYKMMSTRRDLYLLMLAYSNHKDHLDASDLQRFLEVEQKMNGVTLESCQNIIEQFEPCPENKSKGVLGIDGFTNYTRSPAGDIFNPEHHGVHQDMTQPLSHYFITSSHNTYLVGDQLMSQSRVDMYAWVLQTGCRCVEVDCWDGPDGEPIVHHGYTLTSKILFKDVIETINKYAFIKNEYPVILSIENHCSVVQQKKMAQYLTDILGDKLDLSSVSSEDAAVLPSPQMLKGKILVKGKKLPANISEDAEEGEVSDEDSADEIEDDCKLLNGDASTNRKRVENIAKKKLDSLIKESKIRDCEDPNDFTVSTLSPSGKLGHRAEVKKAQSKVEENAESGEDTGTSRRNSRLLMSSFSRRKKKGSKIKKVASVEEGDESLDSPGSQSRGTARQKKTMKLSRALSDLVKYTKSVGTHDVETEGEGHVEGGARQVSCGVQAGCAHAWLVCAPVASSWQVSSFSETKAHQILQQKPAQYLRFNQHQLSRIYPSSYRVDSSNYNPQPFWNAGCQMVALNYQSEGRMLQLNRAKFSANGGCGYVLKPQCMCQGVFNPNSEDPLPGQLKKQLALRIISGQQLPKPRDSVLGDRGEVGASQHGHGGWWESPGPWCHPSPYPQIIDPFVEVEVIGLPVDCSKEQTRVVDDNGFNPMWEETLVFTVHMPEIALVRFLVWDHDPIGRDFIGQRTLAFSSMMPGYRHVYLEGMEEASIFVHVAVSDISGKVKQTLGLKGLFLRGPKPGSLDSHAAGHPPPRPSVSQRLLRRTASAPTKSQKPSRKGFPELALGTQDAGSEGAADDVAPPSPNPALEAPTQEKSGSSSPRGKAPAGEATEERTPAQVRSPHVPEGPGPAGMAATCMKCVVGSCAGMDIEGLRREQPPSPGTVGSHTAISQQPQARVDSLGGPCCSLSTRATPGRKREAPKGPRARRQGPGSGSVSSDSSSPGSPGSPKVAPCQPEGAHRQQGPLQGEMNALFVQKLEEIRSHSPMFSTGLPPFLCVPCAAHRCTPGMPRQSAPAVLLWLCFTCSIGLTCGLSAPDPSPLPEWPCTLGCMLRNLGMSSQPSVRASLVPCWLPRLGALMAGSERVPAPSPAHPPGPESMLGIETCECQVTGPTPVCSPAAPAQGGPGQACLRPFGPCVGPRHLSSDFNTRLFPLQRPISPLCSLEPIAEEPALGPGSPLQAAVPTGPSQEGSQCPVEPGAKVTSPQQTTLGAFGTLQLRTGGNRDNEEPPPKPHNGGIPSGPHEGNSGRQTDSKSRSWALGHPPVVRRAKSEGQVPLEPSPVPAVYSDATGTDRLWQRLEPGSHRDSVSSSSSMSSNDTVIDLSLPSLGLCRSRESMPGVSFGRLTPRPCLASAARSDLPPVTKSKSNPNLRVAGGLPPVPDELQPRPLAARLTNLHPRPPWHHLPLVGLQDCPASAKSKSLGDLTADDFAPSFQGSASSLNCSLGVVHQELEPGLRRDTLTEQLRWLTGFQQAGDITSPTSLGPVGDGPGGGPSFLRRSSSRSQSRVRAIASRARQAQERQQRLRGLDSRGPPEEERGTPEGACSVGHEGYVDVPMPTKGAPEQVCGAADGRLLLRL</sequence>
<dbReference type="PRINTS" id="PR00390">
    <property type="entry name" value="PHPHLIPASEC"/>
</dbReference>
<organism evidence="21 22">
    <name type="scientific">Myodes glareolus</name>
    <name type="common">Bank vole</name>
    <name type="synonym">Clethrionomys glareolus</name>
    <dbReference type="NCBI Taxonomy" id="447135"/>
    <lineage>
        <taxon>Eukaryota</taxon>
        <taxon>Metazoa</taxon>
        <taxon>Chordata</taxon>
        <taxon>Craniata</taxon>
        <taxon>Vertebrata</taxon>
        <taxon>Euteleostomi</taxon>
        <taxon>Mammalia</taxon>
        <taxon>Eutheria</taxon>
        <taxon>Euarchontoglires</taxon>
        <taxon>Glires</taxon>
        <taxon>Rodentia</taxon>
        <taxon>Myomorpha</taxon>
        <taxon>Muroidea</taxon>
        <taxon>Cricetidae</taxon>
        <taxon>Arvicolinae</taxon>
        <taxon>Myodes</taxon>
    </lineage>
</organism>
<evidence type="ECO:0000256" key="2">
    <source>
        <dbReference type="ARBA" id="ARBA00004370"/>
    </source>
</evidence>
<feature type="region of interest" description="Disordered" evidence="16">
    <location>
        <begin position="1468"/>
        <end position="1617"/>
    </location>
</feature>
<dbReference type="Pfam" id="PF00388">
    <property type="entry name" value="PI-PLC-X"/>
    <property type="match status" value="1"/>
</dbReference>
<dbReference type="FunFam" id="1.10.238.10:FF:000036">
    <property type="entry name" value="Phosphoinositide phospholipase C"/>
    <property type="match status" value="1"/>
</dbReference>
<dbReference type="Pfam" id="PF00168">
    <property type="entry name" value="C2"/>
    <property type="match status" value="1"/>
</dbReference>
<evidence type="ECO:0000256" key="14">
    <source>
        <dbReference type="ARBA" id="ARBA00023674"/>
    </source>
</evidence>
<evidence type="ECO:0000256" key="1">
    <source>
        <dbReference type="ARBA" id="ARBA00001913"/>
    </source>
</evidence>
<comment type="subcellular location">
    <subcellularLocation>
        <location evidence="3">Cytoplasm</location>
    </subcellularLocation>
    <subcellularLocation>
        <location evidence="2">Membrane</location>
    </subcellularLocation>
</comment>
<evidence type="ECO:0000256" key="4">
    <source>
        <dbReference type="ARBA" id="ARBA00012368"/>
    </source>
</evidence>
<dbReference type="GO" id="GO:0005509">
    <property type="term" value="F:calcium ion binding"/>
    <property type="evidence" value="ECO:0007669"/>
    <property type="project" value="InterPro"/>
</dbReference>
<feature type="domain" description="C2" evidence="18">
    <location>
        <begin position="849"/>
        <end position="1004"/>
    </location>
</feature>
<comment type="catalytic activity">
    <reaction evidence="14">
        <text>a 1,2-diacyl-sn-glycero-3-phospho-(1D-myo-inositol-4,5-bisphosphate) + H2O = 1D-myo-inositol 1,4,5-trisphosphate + a 1,2-diacyl-sn-glycerol + H(+)</text>
        <dbReference type="Rhea" id="RHEA:33179"/>
        <dbReference type="ChEBI" id="CHEBI:15377"/>
        <dbReference type="ChEBI" id="CHEBI:15378"/>
        <dbReference type="ChEBI" id="CHEBI:17815"/>
        <dbReference type="ChEBI" id="CHEBI:58456"/>
        <dbReference type="ChEBI" id="CHEBI:203600"/>
        <dbReference type="EC" id="3.1.4.11"/>
    </reaction>
    <physiologicalReaction direction="left-to-right" evidence="14">
        <dbReference type="Rhea" id="RHEA:33180"/>
    </physiologicalReaction>
</comment>
<accession>A0AAW0ISU9</accession>
<dbReference type="PROSITE" id="PS50003">
    <property type="entry name" value="PH_DOMAIN"/>
    <property type="match status" value="1"/>
</dbReference>
<dbReference type="SUPFAM" id="SSF51695">
    <property type="entry name" value="PLC-like phosphodiesterases"/>
    <property type="match status" value="1"/>
</dbReference>
<keyword evidence="13" id="KW-0807">Transducer</keyword>
<dbReference type="SUPFAM" id="SSF49562">
    <property type="entry name" value="C2 domain (Calcium/lipid-binding domain, CaLB)"/>
    <property type="match status" value="1"/>
</dbReference>
<dbReference type="Pfam" id="PF00387">
    <property type="entry name" value="PI-PLC-Y"/>
    <property type="match status" value="1"/>
</dbReference>
<evidence type="ECO:0000256" key="15">
    <source>
        <dbReference type="RuleBase" id="RU361133"/>
    </source>
</evidence>
<reference evidence="21 22" key="1">
    <citation type="journal article" date="2023" name="bioRxiv">
        <title>Conserved and derived expression patterns and positive selection on dental genes reveal complex evolutionary context of ever-growing rodent molars.</title>
        <authorList>
            <person name="Calamari Z.T."/>
            <person name="Song A."/>
            <person name="Cohen E."/>
            <person name="Akter M."/>
            <person name="Roy R.D."/>
            <person name="Hallikas O."/>
            <person name="Christensen M.M."/>
            <person name="Li P."/>
            <person name="Marangoni P."/>
            <person name="Jernvall J."/>
            <person name="Klein O.D."/>
        </authorList>
    </citation>
    <scope>NUCLEOTIDE SEQUENCE [LARGE SCALE GENOMIC DNA]</scope>
    <source>
        <strain evidence="21">V071</strain>
    </source>
</reference>
<evidence type="ECO:0000256" key="12">
    <source>
        <dbReference type="ARBA" id="ARBA00023136"/>
    </source>
</evidence>
<dbReference type="EMBL" id="JBBHLL010000096">
    <property type="protein sequence ID" value="KAK7817256.1"/>
    <property type="molecule type" value="Genomic_DNA"/>
</dbReference>
<dbReference type="GO" id="GO:0005737">
    <property type="term" value="C:cytoplasm"/>
    <property type="evidence" value="ECO:0007669"/>
    <property type="project" value="UniProtKB-SubCell"/>
</dbReference>
<feature type="compositionally biased region" description="Low complexity" evidence="16">
    <location>
        <begin position="1797"/>
        <end position="1815"/>
    </location>
</feature>
<feature type="region of interest" description="Disordered" evidence="16">
    <location>
        <begin position="608"/>
        <end position="700"/>
    </location>
</feature>
<dbReference type="InterPro" id="IPR015359">
    <property type="entry name" value="PLC_EF-hand-like"/>
</dbReference>
<evidence type="ECO:0000259" key="17">
    <source>
        <dbReference type="PROSITE" id="PS50003"/>
    </source>
</evidence>
<dbReference type="Pfam" id="PF16457">
    <property type="entry name" value="PH_12"/>
    <property type="match status" value="1"/>
</dbReference>
<feature type="region of interest" description="Disordered" evidence="16">
    <location>
        <begin position="1771"/>
        <end position="1846"/>
    </location>
</feature>
<feature type="region of interest" description="Disordered" evidence="16">
    <location>
        <begin position="1040"/>
        <end position="1149"/>
    </location>
</feature>
<dbReference type="SUPFAM" id="SSF47473">
    <property type="entry name" value="EF-hand"/>
    <property type="match status" value="1"/>
</dbReference>
<evidence type="ECO:0000256" key="10">
    <source>
        <dbReference type="ARBA" id="ARBA00022963"/>
    </source>
</evidence>
<dbReference type="Gene3D" id="2.60.40.150">
    <property type="entry name" value="C2 domain"/>
    <property type="match status" value="1"/>
</dbReference>
<dbReference type="GO" id="GO:0004435">
    <property type="term" value="F:phosphatidylinositol-4,5-bisphosphate phospholipase C activity"/>
    <property type="evidence" value="ECO:0007669"/>
    <property type="project" value="UniProtKB-EC"/>
</dbReference>
<feature type="region of interest" description="Disordered" evidence="16">
    <location>
        <begin position="1654"/>
        <end position="1683"/>
    </location>
</feature>
<protein>
    <recommendedName>
        <fullName evidence="4 15">Phosphoinositide phospholipase C</fullName>
        <ecNumber evidence="4 15">3.1.4.11</ecNumber>
    </recommendedName>
</protein>
<dbReference type="PANTHER" id="PTHR10336:SF166">
    <property type="entry name" value="1-PHOSPHATIDYLINOSITOL 4,5-BISPHOSPHATE PHOSPHODIESTERASE ETA-2"/>
    <property type="match status" value="1"/>
</dbReference>
<dbReference type="SMART" id="SM00148">
    <property type="entry name" value="PLCXc"/>
    <property type="match status" value="1"/>
</dbReference>